<reference evidence="1 2" key="1">
    <citation type="submission" date="2018-05" db="EMBL/GenBank/DDBJ databases">
        <title>Whole genome sequence of Pseudomonas putida JBC17.</title>
        <authorList>
            <person name="Lee Y.H."/>
            <person name="David K."/>
        </authorList>
    </citation>
    <scope>NUCLEOTIDE SEQUENCE [LARGE SCALE GENOMIC DNA]</scope>
    <source>
        <strain evidence="1 2">JBC17</strain>
    </source>
</reference>
<evidence type="ECO:0000313" key="1">
    <source>
        <dbReference type="EMBL" id="AWY41790.1"/>
    </source>
</evidence>
<gene>
    <name evidence="1" type="ORF">DKY63_18560</name>
</gene>
<accession>A0A2Z4RKZ4</accession>
<dbReference type="AlphaFoldDB" id="A0A2Z4RKZ4"/>
<proteinExistence type="predicted"/>
<protein>
    <submittedName>
        <fullName evidence="1">Uncharacterized protein</fullName>
    </submittedName>
</protein>
<dbReference type="Proteomes" id="UP000250299">
    <property type="component" value="Chromosome"/>
</dbReference>
<dbReference type="EMBL" id="CP029693">
    <property type="protein sequence ID" value="AWY41790.1"/>
    <property type="molecule type" value="Genomic_DNA"/>
</dbReference>
<dbReference type="OrthoDB" id="6998824at2"/>
<name>A0A2Z4RKZ4_PSEPU</name>
<organism evidence="1 2">
    <name type="scientific">Pseudomonas putida</name>
    <name type="common">Arthrobacter siderocapsulatus</name>
    <dbReference type="NCBI Taxonomy" id="303"/>
    <lineage>
        <taxon>Bacteria</taxon>
        <taxon>Pseudomonadati</taxon>
        <taxon>Pseudomonadota</taxon>
        <taxon>Gammaproteobacteria</taxon>
        <taxon>Pseudomonadales</taxon>
        <taxon>Pseudomonadaceae</taxon>
        <taxon>Pseudomonas</taxon>
    </lineage>
</organism>
<sequence>MDLNAPSPVGASLLAMVVNDDEGCLDVRGVLTFIASRLAPTVDKETACKLSQSGGNKRGWHDMDAHWPGSQPWIDCSVWGARTH</sequence>
<evidence type="ECO:0000313" key="2">
    <source>
        <dbReference type="Proteomes" id="UP000250299"/>
    </source>
</evidence>